<evidence type="ECO:0000313" key="1">
    <source>
        <dbReference type="EMBL" id="KAK0408907.1"/>
    </source>
</evidence>
<comment type="caution">
    <text evidence="1">The sequence shown here is derived from an EMBL/GenBank/DDBJ whole genome shotgun (WGS) entry which is preliminary data.</text>
</comment>
<gene>
    <name evidence="1" type="ORF">QR680_004231</name>
</gene>
<dbReference type="EMBL" id="JAUCMV010000003">
    <property type="protein sequence ID" value="KAK0408907.1"/>
    <property type="molecule type" value="Genomic_DNA"/>
</dbReference>
<protein>
    <submittedName>
        <fullName evidence="1">Uncharacterized protein</fullName>
    </submittedName>
</protein>
<proteinExistence type="predicted"/>
<keyword evidence="2" id="KW-1185">Reference proteome</keyword>
<reference evidence="1" key="1">
    <citation type="submission" date="2023-06" db="EMBL/GenBank/DDBJ databases">
        <title>Genomic analysis of the entomopathogenic nematode Steinernema hermaphroditum.</title>
        <authorList>
            <person name="Schwarz E.M."/>
            <person name="Heppert J.K."/>
            <person name="Baniya A."/>
            <person name="Schwartz H.T."/>
            <person name="Tan C.-H."/>
            <person name="Antoshechkin I."/>
            <person name="Sternberg P.W."/>
            <person name="Goodrich-Blair H."/>
            <person name="Dillman A.R."/>
        </authorList>
    </citation>
    <scope>NUCLEOTIDE SEQUENCE</scope>
    <source>
        <strain evidence="1">PS9179</strain>
        <tissue evidence="1">Whole animal</tissue>
    </source>
</reference>
<name>A0AA39HN18_9BILA</name>
<dbReference type="Proteomes" id="UP001175271">
    <property type="component" value="Unassembled WGS sequence"/>
</dbReference>
<dbReference type="AlphaFoldDB" id="A0AA39HN18"/>
<sequence>MFAKLLLKPPPWTHCALYPEYMAELRLSCRGNRGFYNMIFEIVYGRGFMSFHDDSPGKVQFYECDSQSQKKWRSYMNMDHLEVITRIQNANPDLSAASTIILTPYLYQRMFLDSYCELPVYTIDAFL</sequence>
<evidence type="ECO:0000313" key="2">
    <source>
        <dbReference type="Proteomes" id="UP001175271"/>
    </source>
</evidence>
<organism evidence="1 2">
    <name type="scientific">Steinernema hermaphroditum</name>
    <dbReference type="NCBI Taxonomy" id="289476"/>
    <lineage>
        <taxon>Eukaryota</taxon>
        <taxon>Metazoa</taxon>
        <taxon>Ecdysozoa</taxon>
        <taxon>Nematoda</taxon>
        <taxon>Chromadorea</taxon>
        <taxon>Rhabditida</taxon>
        <taxon>Tylenchina</taxon>
        <taxon>Panagrolaimomorpha</taxon>
        <taxon>Strongyloidoidea</taxon>
        <taxon>Steinernematidae</taxon>
        <taxon>Steinernema</taxon>
    </lineage>
</organism>
<accession>A0AA39HN18</accession>